<dbReference type="AlphaFoldDB" id="A0A067T4X2"/>
<reference evidence="3" key="1">
    <citation type="journal article" date="2014" name="Proc. Natl. Acad. Sci. U.S.A.">
        <title>Extensive sampling of basidiomycete genomes demonstrates inadequacy of the white-rot/brown-rot paradigm for wood decay fungi.</title>
        <authorList>
            <person name="Riley R."/>
            <person name="Salamov A.A."/>
            <person name="Brown D.W."/>
            <person name="Nagy L.G."/>
            <person name="Floudas D."/>
            <person name="Held B.W."/>
            <person name="Levasseur A."/>
            <person name="Lombard V."/>
            <person name="Morin E."/>
            <person name="Otillar R."/>
            <person name="Lindquist E.A."/>
            <person name="Sun H."/>
            <person name="LaButti K.M."/>
            <person name="Schmutz J."/>
            <person name="Jabbour D."/>
            <person name="Luo H."/>
            <person name="Baker S.E."/>
            <person name="Pisabarro A.G."/>
            <person name="Walton J.D."/>
            <person name="Blanchette R.A."/>
            <person name="Henrissat B."/>
            <person name="Martin F."/>
            <person name="Cullen D."/>
            <person name="Hibbett D.S."/>
            <person name="Grigoriev I.V."/>
        </authorList>
    </citation>
    <scope>NUCLEOTIDE SEQUENCE [LARGE SCALE GENOMIC DNA]</scope>
    <source>
        <strain evidence="3">CBS 339.88</strain>
    </source>
</reference>
<dbReference type="STRING" id="685588.A0A067T4X2"/>
<dbReference type="Proteomes" id="UP000027222">
    <property type="component" value="Unassembled WGS sequence"/>
</dbReference>
<keyword evidence="3" id="KW-1185">Reference proteome</keyword>
<feature type="region of interest" description="Disordered" evidence="1">
    <location>
        <begin position="365"/>
        <end position="509"/>
    </location>
</feature>
<name>A0A067T4X2_GALM3</name>
<dbReference type="HOGENOM" id="CLU_020082_0_0_1"/>
<protein>
    <submittedName>
        <fullName evidence="2">Uncharacterized protein</fullName>
    </submittedName>
</protein>
<feature type="compositionally biased region" description="Low complexity" evidence="1">
    <location>
        <begin position="427"/>
        <end position="438"/>
    </location>
</feature>
<gene>
    <name evidence="2" type="ORF">GALMADRAFT_1326101</name>
</gene>
<feature type="compositionally biased region" description="Polar residues" evidence="1">
    <location>
        <begin position="399"/>
        <end position="408"/>
    </location>
</feature>
<sequence length="740" mass="82456">MTRPTWTTPEQKEWLESRKSGFIEAKQKGMAALREYCVGVFKEFREQWPVQPTTNLEIAEAGSAELATKKKRERYDQRVREWFHNNTRSLSSDTAVRGGILKIKAKPKMLQDWQAYHALTYDTKWKPYVDQEWENYKKDWKAEHPTEKPAKKRFTIMVEFMKDKFKNETEEMKKKCEEYRIARKSESPLPTDSAMEANIAYQNAIDKLPHTLATIGSSIMEQTGWQITILAGGPAPDQDGMIMTYLSHTGKTKAGDNYEKFLGKNEYEEKLLSFERFLQASFSAEDCAARSLVKDEEDEADDKQLSPGNDVGGDKVEKRDEQSRVEDREETERPKQCEYLENKKKNQAELRRLLAEVKEQYPLADDPIAGRSEGVNGRKRPASTMKKGSDNRINKDSSELSTPDSVTTPADAIDLPQPADGNNAETSPAPASQPAPSALEKLPATETQSAIVENPAPGISAPASPTTPSVTSKLTSNVDSPLTGIGCDSTTNSASPSPSSFGVGGGGDVTAVDKPDVAMQDVTAVDETQDGMMQDTNPAALPSSPPRNDEDLPPWLAHMIAYLRGVSEDVAWQNLVTRFVEFEKHGPPAGNLSTKQRPQQVSDWIKSKKKDVVPTLQVSSYGKLFKDWWMAMQPAWRNLGGQLVRGIPQGESLQALRKGGTAGIYVVVVSLSWWLKAQNAERDVEAWALVDDLSWVIQELNKDAPSVVSVPRKRARATEGENSLRKTLIDSLCPVVYRLK</sequence>
<feature type="compositionally biased region" description="Basic and acidic residues" evidence="1">
    <location>
        <begin position="387"/>
        <end position="398"/>
    </location>
</feature>
<evidence type="ECO:0000313" key="3">
    <source>
        <dbReference type="Proteomes" id="UP000027222"/>
    </source>
</evidence>
<dbReference type="OrthoDB" id="2803783at2759"/>
<feature type="compositionally biased region" description="Low complexity" evidence="1">
    <location>
        <begin position="488"/>
        <end position="501"/>
    </location>
</feature>
<feature type="region of interest" description="Disordered" evidence="1">
    <location>
        <begin position="293"/>
        <end position="340"/>
    </location>
</feature>
<dbReference type="EMBL" id="KL142376">
    <property type="protein sequence ID" value="KDR77387.1"/>
    <property type="molecule type" value="Genomic_DNA"/>
</dbReference>
<feature type="compositionally biased region" description="Basic and acidic residues" evidence="1">
    <location>
        <begin position="312"/>
        <end position="340"/>
    </location>
</feature>
<feature type="compositionally biased region" description="Polar residues" evidence="1">
    <location>
        <begin position="463"/>
        <end position="480"/>
    </location>
</feature>
<organism evidence="2 3">
    <name type="scientific">Galerina marginata (strain CBS 339.88)</name>
    <dbReference type="NCBI Taxonomy" id="685588"/>
    <lineage>
        <taxon>Eukaryota</taxon>
        <taxon>Fungi</taxon>
        <taxon>Dikarya</taxon>
        <taxon>Basidiomycota</taxon>
        <taxon>Agaricomycotina</taxon>
        <taxon>Agaricomycetes</taxon>
        <taxon>Agaricomycetidae</taxon>
        <taxon>Agaricales</taxon>
        <taxon>Agaricineae</taxon>
        <taxon>Strophariaceae</taxon>
        <taxon>Galerina</taxon>
    </lineage>
</organism>
<evidence type="ECO:0000256" key="1">
    <source>
        <dbReference type="SAM" id="MobiDB-lite"/>
    </source>
</evidence>
<evidence type="ECO:0000313" key="2">
    <source>
        <dbReference type="EMBL" id="KDR77387.1"/>
    </source>
</evidence>
<feature type="region of interest" description="Disordered" evidence="1">
    <location>
        <begin position="528"/>
        <end position="547"/>
    </location>
</feature>
<accession>A0A067T4X2</accession>
<proteinExistence type="predicted"/>